<dbReference type="InterPro" id="IPR049241">
    <property type="entry name" value="DUF6876"/>
</dbReference>
<dbReference type="Proteomes" id="UP000270034">
    <property type="component" value="Chromosome"/>
</dbReference>
<dbReference type="AlphaFoldDB" id="A0A2Z5ZHM3"/>
<evidence type="ECO:0000313" key="3">
    <source>
        <dbReference type="Proteomes" id="UP000270034"/>
    </source>
</evidence>
<evidence type="ECO:0000259" key="1">
    <source>
        <dbReference type="Pfam" id="PF21781"/>
    </source>
</evidence>
<feature type="domain" description="DUF6876" evidence="1">
    <location>
        <begin position="4"/>
        <end position="122"/>
    </location>
</feature>
<dbReference type="EMBL" id="AP018515">
    <property type="protein sequence ID" value="BBC80254.1"/>
    <property type="molecule type" value="Genomic_DNA"/>
</dbReference>
<proteinExistence type="predicted"/>
<sequence length="122" mass="13850">MIKLNELAQYTGSEHFYLYNGNLVLTDGIRYLMDNGCAWLIDIIVSVRGLPAIQAEDFEAWTLTVDLETHTAKVIATDGDKGDGAVTLYRQNIEYTDCPVKELKLYVSREGHRKTIMLNSEY</sequence>
<gene>
    <name evidence="2" type="ORF">AcetOrient_orf02857</name>
</gene>
<dbReference type="KEGG" id="aot:AcetOri_orf02857"/>
<reference evidence="2 3" key="1">
    <citation type="submission" date="2018-02" db="EMBL/GenBank/DDBJ databases">
        <title>Acetobacter orientalis genome.</title>
        <authorList>
            <person name="Nakashima N."/>
            <person name="Tamura T."/>
        </authorList>
    </citation>
    <scope>NUCLEOTIDE SEQUENCE [LARGE SCALE GENOMIC DNA]</scope>
    <source>
        <strain evidence="2 3">FAN1</strain>
    </source>
</reference>
<accession>A0A2Z5ZHM3</accession>
<organism evidence="2 3">
    <name type="scientific">Acetobacter orientalis</name>
    <dbReference type="NCBI Taxonomy" id="146474"/>
    <lineage>
        <taxon>Bacteria</taxon>
        <taxon>Pseudomonadati</taxon>
        <taxon>Pseudomonadota</taxon>
        <taxon>Alphaproteobacteria</taxon>
        <taxon>Acetobacterales</taxon>
        <taxon>Acetobacteraceae</taxon>
        <taxon>Acetobacter</taxon>
    </lineage>
</organism>
<protein>
    <recommendedName>
        <fullName evidence="1">DUF6876 domain-containing protein</fullName>
    </recommendedName>
</protein>
<evidence type="ECO:0000313" key="2">
    <source>
        <dbReference type="EMBL" id="BBC80254.1"/>
    </source>
</evidence>
<dbReference type="Pfam" id="PF21781">
    <property type="entry name" value="DUF6876"/>
    <property type="match status" value="1"/>
</dbReference>
<name>A0A2Z5ZHM3_9PROT</name>